<dbReference type="InParanoid" id="A0A0D0DNA2"/>
<evidence type="ECO:0000256" key="1">
    <source>
        <dbReference type="SAM" id="MobiDB-lite"/>
    </source>
</evidence>
<proteinExistence type="predicted"/>
<dbReference type="HOGENOM" id="CLU_852857_0_0_1"/>
<dbReference type="AlphaFoldDB" id="A0A0D0DNA2"/>
<evidence type="ECO:0000313" key="2">
    <source>
        <dbReference type="EMBL" id="KIK80035.1"/>
    </source>
</evidence>
<sequence length="326" mass="36114">MDVPSIKKVRFTEDNLMQTESSLAESTSGADEATSSSGRDSPSTRLTFSPIPTSAHTRIGAHASLPMSQGIRHLPPIPRAPRRALNTVPIPPVLASDFPPVPEVPRWQAVVAQPPAVLVMELNQLSIEPMSTTTEVPSPRPIWSLPLRVQVPPLAESPTALLQHGGYHPPVPGAKQGPLNFAQPMAREDISGRQDEVMEALNFPDAVQDMARELWSNNRDAEEAFPVNVAMEFRCAMCHAASASNMLSMDLDFGWHGECGPVAPIGPHQDVPLVEAFTKYYDQWVQLHLRRRRELLAELMLLHQMEGLDDLIKHMESLDAEWMRDQ</sequence>
<gene>
    <name evidence="2" type="ORF">PAXRUDRAFT_16004</name>
</gene>
<name>A0A0D0DNA2_9AGAM</name>
<feature type="region of interest" description="Disordered" evidence="1">
    <location>
        <begin position="1"/>
        <end position="55"/>
    </location>
</feature>
<dbReference type="EMBL" id="KN826118">
    <property type="protein sequence ID" value="KIK80035.1"/>
    <property type="molecule type" value="Genomic_DNA"/>
</dbReference>
<dbReference type="Proteomes" id="UP000054538">
    <property type="component" value="Unassembled WGS sequence"/>
</dbReference>
<protein>
    <submittedName>
        <fullName evidence="2">Uncharacterized protein</fullName>
    </submittedName>
</protein>
<reference evidence="3" key="2">
    <citation type="submission" date="2015-01" db="EMBL/GenBank/DDBJ databases">
        <title>Evolutionary Origins and Diversification of the Mycorrhizal Mutualists.</title>
        <authorList>
            <consortium name="DOE Joint Genome Institute"/>
            <consortium name="Mycorrhizal Genomics Consortium"/>
            <person name="Kohler A."/>
            <person name="Kuo A."/>
            <person name="Nagy L.G."/>
            <person name="Floudas D."/>
            <person name="Copeland A."/>
            <person name="Barry K.W."/>
            <person name="Cichocki N."/>
            <person name="Veneault-Fourrey C."/>
            <person name="LaButti K."/>
            <person name="Lindquist E.A."/>
            <person name="Lipzen A."/>
            <person name="Lundell T."/>
            <person name="Morin E."/>
            <person name="Murat C."/>
            <person name="Riley R."/>
            <person name="Ohm R."/>
            <person name="Sun H."/>
            <person name="Tunlid A."/>
            <person name="Henrissat B."/>
            <person name="Grigoriev I.V."/>
            <person name="Hibbett D.S."/>
            <person name="Martin F."/>
        </authorList>
    </citation>
    <scope>NUCLEOTIDE SEQUENCE [LARGE SCALE GENOMIC DNA]</scope>
    <source>
        <strain evidence="3">Ve08.2h10</strain>
    </source>
</reference>
<accession>A0A0D0DNA2</accession>
<reference evidence="2 3" key="1">
    <citation type="submission" date="2014-04" db="EMBL/GenBank/DDBJ databases">
        <authorList>
            <consortium name="DOE Joint Genome Institute"/>
            <person name="Kuo A."/>
            <person name="Kohler A."/>
            <person name="Jargeat P."/>
            <person name="Nagy L.G."/>
            <person name="Floudas D."/>
            <person name="Copeland A."/>
            <person name="Barry K.W."/>
            <person name="Cichocki N."/>
            <person name="Veneault-Fourrey C."/>
            <person name="LaButti K."/>
            <person name="Lindquist E.A."/>
            <person name="Lipzen A."/>
            <person name="Lundell T."/>
            <person name="Morin E."/>
            <person name="Murat C."/>
            <person name="Sun H."/>
            <person name="Tunlid A."/>
            <person name="Henrissat B."/>
            <person name="Grigoriev I.V."/>
            <person name="Hibbett D.S."/>
            <person name="Martin F."/>
            <person name="Nordberg H.P."/>
            <person name="Cantor M.N."/>
            <person name="Hua S.X."/>
        </authorList>
    </citation>
    <scope>NUCLEOTIDE SEQUENCE [LARGE SCALE GENOMIC DNA]</scope>
    <source>
        <strain evidence="2 3">Ve08.2h10</strain>
    </source>
</reference>
<dbReference type="OrthoDB" id="10465231at2759"/>
<organism evidence="2 3">
    <name type="scientific">Paxillus rubicundulus Ve08.2h10</name>
    <dbReference type="NCBI Taxonomy" id="930991"/>
    <lineage>
        <taxon>Eukaryota</taxon>
        <taxon>Fungi</taxon>
        <taxon>Dikarya</taxon>
        <taxon>Basidiomycota</taxon>
        <taxon>Agaricomycotina</taxon>
        <taxon>Agaricomycetes</taxon>
        <taxon>Agaricomycetidae</taxon>
        <taxon>Boletales</taxon>
        <taxon>Paxilineae</taxon>
        <taxon>Paxillaceae</taxon>
        <taxon>Paxillus</taxon>
    </lineage>
</organism>
<feature type="compositionally biased region" description="Polar residues" evidence="1">
    <location>
        <begin position="15"/>
        <end position="55"/>
    </location>
</feature>
<evidence type="ECO:0000313" key="3">
    <source>
        <dbReference type="Proteomes" id="UP000054538"/>
    </source>
</evidence>
<keyword evidence="3" id="KW-1185">Reference proteome</keyword>